<keyword evidence="6" id="KW-1185">Reference proteome</keyword>
<evidence type="ECO:0000256" key="1">
    <source>
        <dbReference type="ARBA" id="ARBA00023015"/>
    </source>
</evidence>
<dbReference type="PROSITE" id="PS01124">
    <property type="entry name" value="HTH_ARAC_FAMILY_2"/>
    <property type="match status" value="1"/>
</dbReference>
<evidence type="ECO:0000256" key="3">
    <source>
        <dbReference type="ARBA" id="ARBA00023163"/>
    </source>
</evidence>
<dbReference type="InterPro" id="IPR020449">
    <property type="entry name" value="Tscrpt_reg_AraC-type_HTH"/>
</dbReference>
<evidence type="ECO:0000313" key="5">
    <source>
        <dbReference type="EMBL" id="QDL94292.1"/>
    </source>
</evidence>
<gene>
    <name evidence="5" type="ORF">FDP22_19825</name>
</gene>
<geneLocation type="plasmid" evidence="6">
    <name>pd4m1a</name>
</geneLocation>
<name>A0A5B8G4U2_9RHOB</name>
<dbReference type="Pfam" id="PF12833">
    <property type="entry name" value="HTH_18"/>
    <property type="match status" value="1"/>
</dbReference>
<dbReference type="InterPro" id="IPR018062">
    <property type="entry name" value="HTH_AraC-typ_CS"/>
</dbReference>
<evidence type="ECO:0000313" key="6">
    <source>
        <dbReference type="Proteomes" id="UP000305888"/>
    </source>
</evidence>
<organism evidence="5 6">
    <name type="scientific">Paroceanicella profunda</name>
    <dbReference type="NCBI Taxonomy" id="2579971"/>
    <lineage>
        <taxon>Bacteria</taxon>
        <taxon>Pseudomonadati</taxon>
        <taxon>Pseudomonadota</taxon>
        <taxon>Alphaproteobacteria</taxon>
        <taxon>Rhodobacterales</taxon>
        <taxon>Paracoccaceae</taxon>
        <taxon>Paroceanicella</taxon>
    </lineage>
</organism>
<proteinExistence type="predicted"/>
<sequence>MLSQSSSSPLDPLSDVLEVLGARVTRRTCLEAAGDWALSFPGMDRLKFVALLRGTCWMQIAGRAPHPMQAGDVCLIGTSDYAVSSDPTLTPEDGRPLFEGPGRDLARVGGDETVSIGGTVTFAGPNADFLLDMLPDFMPVQRRTAGADAIATILSLMSQEIERHAIGSGIVGARLADLLLVETFRAHAEQAGPAACGWFGALLDPRIGRALQTLHADVARAWTVADLAAVAGMSRAAFSAEFSRRIGQPPLAYLRSWRLTRARRRLVRGEATVAEVALAVGYQSQSAFSQAFLRHFGVSPSTDARAQAGTVTP</sequence>
<dbReference type="SUPFAM" id="SSF46689">
    <property type="entry name" value="Homeodomain-like"/>
    <property type="match status" value="2"/>
</dbReference>
<protein>
    <submittedName>
        <fullName evidence="5">AraC family transcriptional regulator</fullName>
    </submittedName>
</protein>
<keyword evidence="3" id="KW-0804">Transcription</keyword>
<dbReference type="GO" id="GO:0003700">
    <property type="term" value="F:DNA-binding transcription factor activity"/>
    <property type="evidence" value="ECO:0007669"/>
    <property type="project" value="InterPro"/>
</dbReference>
<evidence type="ECO:0000259" key="4">
    <source>
        <dbReference type="PROSITE" id="PS01124"/>
    </source>
</evidence>
<keyword evidence="5" id="KW-0614">Plasmid</keyword>
<dbReference type="KEGG" id="ppru:FDP22_19825"/>
<dbReference type="OrthoDB" id="9783876at2"/>
<dbReference type="PANTHER" id="PTHR46796:SF7">
    <property type="entry name" value="ARAC FAMILY TRANSCRIPTIONAL REGULATOR"/>
    <property type="match status" value="1"/>
</dbReference>
<accession>A0A5B8G4U2</accession>
<dbReference type="InterPro" id="IPR009057">
    <property type="entry name" value="Homeodomain-like_sf"/>
</dbReference>
<dbReference type="PRINTS" id="PR00032">
    <property type="entry name" value="HTHARAC"/>
</dbReference>
<dbReference type="GO" id="GO:0043565">
    <property type="term" value="F:sequence-specific DNA binding"/>
    <property type="evidence" value="ECO:0007669"/>
    <property type="project" value="InterPro"/>
</dbReference>
<dbReference type="AlphaFoldDB" id="A0A5B8G4U2"/>
<dbReference type="InterPro" id="IPR032783">
    <property type="entry name" value="AraC_lig"/>
</dbReference>
<dbReference type="PROSITE" id="PS00041">
    <property type="entry name" value="HTH_ARAC_FAMILY_1"/>
    <property type="match status" value="1"/>
</dbReference>
<evidence type="ECO:0000256" key="2">
    <source>
        <dbReference type="ARBA" id="ARBA00023125"/>
    </source>
</evidence>
<dbReference type="PANTHER" id="PTHR46796">
    <property type="entry name" value="HTH-TYPE TRANSCRIPTIONAL ACTIVATOR RHAS-RELATED"/>
    <property type="match status" value="1"/>
</dbReference>
<keyword evidence="2" id="KW-0238">DNA-binding</keyword>
<keyword evidence="1" id="KW-0805">Transcription regulation</keyword>
<dbReference type="Pfam" id="PF12852">
    <property type="entry name" value="Cupin_6"/>
    <property type="match status" value="1"/>
</dbReference>
<dbReference type="SMART" id="SM00342">
    <property type="entry name" value="HTH_ARAC"/>
    <property type="match status" value="1"/>
</dbReference>
<dbReference type="EMBL" id="CP040819">
    <property type="protein sequence ID" value="QDL94292.1"/>
    <property type="molecule type" value="Genomic_DNA"/>
</dbReference>
<reference evidence="5 6" key="1">
    <citation type="submission" date="2019-06" db="EMBL/GenBank/DDBJ databases">
        <title>Genome sequence of Rhodobacteraceae bacterium D4M1.</title>
        <authorList>
            <person name="Cao J."/>
        </authorList>
    </citation>
    <scope>NUCLEOTIDE SEQUENCE [LARGE SCALE GENOMIC DNA]</scope>
    <source>
        <strain evidence="5 6">D4M1</strain>
        <plasmid evidence="6">pd4m1a</plasmid>
    </source>
</reference>
<dbReference type="Gene3D" id="1.10.10.60">
    <property type="entry name" value="Homeodomain-like"/>
    <property type="match status" value="2"/>
</dbReference>
<dbReference type="InterPro" id="IPR050204">
    <property type="entry name" value="AraC_XylS_family_regulators"/>
</dbReference>
<dbReference type="InterPro" id="IPR018060">
    <property type="entry name" value="HTH_AraC"/>
</dbReference>
<feature type="domain" description="HTH araC/xylS-type" evidence="4">
    <location>
        <begin position="208"/>
        <end position="306"/>
    </location>
</feature>
<dbReference type="Proteomes" id="UP000305888">
    <property type="component" value="Plasmid pD4M1A"/>
</dbReference>